<keyword evidence="3" id="KW-0479">Metal-binding</keyword>
<dbReference type="InterPro" id="IPR011650">
    <property type="entry name" value="Peptidase_M20_dimer"/>
</dbReference>
<keyword evidence="5" id="KW-0862">Zinc</keyword>
<dbReference type="PANTHER" id="PTHR43808:SF8">
    <property type="entry name" value="PEPTIDASE M20 DIMERISATION DOMAIN-CONTAINING PROTEIN"/>
    <property type="match status" value="1"/>
</dbReference>
<dbReference type="AlphaFoldDB" id="A0A5P0ZET4"/>
<evidence type="ECO:0000256" key="2">
    <source>
        <dbReference type="ARBA" id="ARBA00006247"/>
    </source>
</evidence>
<dbReference type="PROSITE" id="PS00758">
    <property type="entry name" value="ARGE_DAPE_CPG2_1"/>
    <property type="match status" value="1"/>
</dbReference>
<dbReference type="GO" id="GO:0046872">
    <property type="term" value="F:metal ion binding"/>
    <property type="evidence" value="ECO:0007669"/>
    <property type="project" value="UniProtKB-KW"/>
</dbReference>
<dbReference type="NCBIfam" id="NF006365">
    <property type="entry name" value="PRK08588.1"/>
    <property type="match status" value="1"/>
</dbReference>
<dbReference type="SUPFAM" id="SSF53187">
    <property type="entry name" value="Zn-dependent exopeptidases"/>
    <property type="match status" value="1"/>
</dbReference>
<evidence type="ECO:0000256" key="5">
    <source>
        <dbReference type="ARBA" id="ARBA00022833"/>
    </source>
</evidence>
<comment type="caution">
    <text evidence="7">The sequence shown here is derived from an EMBL/GenBank/DDBJ whole genome shotgun (WGS) entry which is preliminary data.</text>
</comment>
<evidence type="ECO:0000313" key="8">
    <source>
        <dbReference type="Proteomes" id="UP000380386"/>
    </source>
</evidence>
<protein>
    <submittedName>
        <fullName evidence="7">M20/M25/M40 family metallo-hydrolase</fullName>
    </submittedName>
</protein>
<gene>
    <name evidence="7" type="ORF">FHL02_00825</name>
</gene>
<organism evidence="7 8">
    <name type="scientific">Companilactobacillus mishanensis</name>
    <dbReference type="NCBI Taxonomy" id="2486008"/>
    <lineage>
        <taxon>Bacteria</taxon>
        <taxon>Bacillati</taxon>
        <taxon>Bacillota</taxon>
        <taxon>Bacilli</taxon>
        <taxon>Lactobacillales</taxon>
        <taxon>Lactobacillaceae</taxon>
        <taxon>Companilactobacillus</taxon>
    </lineage>
</organism>
<comment type="cofactor">
    <cofactor evidence="1">
        <name>Zn(2+)</name>
        <dbReference type="ChEBI" id="CHEBI:29105"/>
    </cofactor>
</comment>
<dbReference type="SUPFAM" id="SSF55031">
    <property type="entry name" value="Bacterial exopeptidase dimerisation domain"/>
    <property type="match status" value="1"/>
</dbReference>
<sequence>MDKAERLSILDDVIKLNTVNGNEVLVANYLKSLFEKHDIPVELDEVDPKRVNLIATLKNNDKGPILGFTGHEDVVDPVEEDKWIYGPFNPKHIDGKIIGRGAADMKSGLSALAIALIELKEDSDFNANIKFIATVGEEKGEIGAKQLSKKGYADDLSALIVGEPSNGSSQLVINKLVGSGMLNIAQPNPDKFGRHSFFAAHKGSVDYRVISHGKAAHSSMPQVGINALDNLIAYYNEQKKYFQTLTSAEDDMLGKTIPAVTVMNAGDQPNTIPDYAEMGVKLRTIPEFNNDKIIEEIQNLINKMNDSDPKMNLELVVDSSNWPVKTDLNSKLVKIGRDVYENIWKQKNVVVGAPGGTDASQFVAANHDLDVIVAGPGNESAHQINEYVFEDDYLQYIEIYKQIAKKYLA</sequence>
<dbReference type="PROSITE" id="PS00759">
    <property type="entry name" value="ARGE_DAPE_CPG2_2"/>
    <property type="match status" value="1"/>
</dbReference>
<dbReference type="OrthoDB" id="9792335at2"/>
<dbReference type="Pfam" id="PF01546">
    <property type="entry name" value="Peptidase_M20"/>
    <property type="match status" value="1"/>
</dbReference>
<evidence type="ECO:0000259" key="6">
    <source>
        <dbReference type="Pfam" id="PF07687"/>
    </source>
</evidence>
<dbReference type="InterPro" id="IPR050072">
    <property type="entry name" value="Peptidase_M20A"/>
</dbReference>
<accession>A0A5P0ZET4</accession>
<dbReference type="PANTHER" id="PTHR43808">
    <property type="entry name" value="ACETYLORNITHINE DEACETYLASE"/>
    <property type="match status" value="1"/>
</dbReference>
<evidence type="ECO:0000256" key="1">
    <source>
        <dbReference type="ARBA" id="ARBA00001947"/>
    </source>
</evidence>
<dbReference type="Pfam" id="PF07687">
    <property type="entry name" value="M20_dimer"/>
    <property type="match status" value="1"/>
</dbReference>
<dbReference type="RefSeq" id="WP_153381590.1">
    <property type="nucleotide sequence ID" value="NZ_VDFM01000001.1"/>
</dbReference>
<feature type="domain" description="Peptidase M20 dimerisation" evidence="6">
    <location>
        <begin position="200"/>
        <end position="306"/>
    </location>
</feature>
<dbReference type="InterPro" id="IPR036264">
    <property type="entry name" value="Bact_exopeptidase_dim_dom"/>
</dbReference>
<keyword evidence="4 7" id="KW-0378">Hydrolase</keyword>
<reference evidence="7 8" key="1">
    <citation type="journal article" date="2019" name="Syst. Appl. Microbiol.">
        <title>Polyphasic characterization of two novel Lactobacillus spp. isolated from blown salami packages: Description of Lactobacillus halodurans sp. nov. and Lactobacillus salsicarnum sp. nov.</title>
        <authorList>
            <person name="Schuster J.A."/>
            <person name="Klingl A."/>
            <person name="Vogel R.F."/>
            <person name="Ehrmann M.A."/>
        </authorList>
    </citation>
    <scope>NUCLEOTIDE SEQUENCE [LARGE SCALE GENOMIC DNA]</scope>
    <source>
        <strain evidence="7 8">TMW 1.2118</strain>
    </source>
</reference>
<dbReference type="Gene3D" id="3.40.630.10">
    <property type="entry name" value="Zn peptidases"/>
    <property type="match status" value="2"/>
</dbReference>
<dbReference type="Proteomes" id="UP000380386">
    <property type="component" value="Unassembled WGS sequence"/>
</dbReference>
<evidence type="ECO:0000313" key="7">
    <source>
        <dbReference type="EMBL" id="MQS51556.1"/>
    </source>
</evidence>
<dbReference type="InterPro" id="IPR001261">
    <property type="entry name" value="ArgE/DapE_CS"/>
</dbReference>
<dbReference type="EMBL" id="VDFM01000001">
    <property type="protein sequence ID" value="MQS51556.1"/>
    <property type="molecule type" value="Genomic_DNA"/>
</dbReference>
<proteinExistence type="inferred from homology"/>
<dbReference type="CDD" id="cd08659">
    <property type="entry name" value="M20_ArgE_DapE-like"/>
    <property type="match status" value="1"/>
</dbReference>
<dbReference type="Gene3D" id="3.30.70.360">
    <property type="match status" value="1"/>
</dbReference>
<dbReference type="GO" id="GO:0016787">
    <property type="term" value="F:hydrolase activity"/>
    <property type="evidence" value="ECO:0007669"/>
    <property type="project" value="UniProtKB-KW"/>
</dbReference>
<name>A0A5P0ZET4_9LACO</name>
<evidence type="ECO:0000256" key="3">
    <source>
        <dbReference type="ARBA" id="ARBA00022723"/>
    </source>
</evidence>
<evidence type="ECO:0000256" key="4">
    <source>
        <dbReference type="ARBA" id="ARBA00022801"/>
    </source>
</evidence>
<comment type="similarity">
    <text evidence="2">Belongs to the peptidase M20A family.</text>
</comment>
<dbReference type="InterPro" id="IPR002933">
    <property type="entry name" value="Peptidase_M20"/>
</dbReference>